<evidence type="ECO:0000313" key="2">
    <source>
        <dbReference type="Proteomes" id="UP001341281"/>
    </source>
</evidence>
<dbReference type="AlphaFoldDB" id="A0AAQ3UZF0"/>
<name>A0AAQ3UZF0_PASNO</name>
<evidence type="ECO:0000313" key="1">
    <source>
        <dbReference type="EMBL" id="WVZ98957.1"/>
    </source>
</evidence>
<accession>A0AAQ3UZF0</accession>
<gene>
    <name evidence="1" type="ORF">U9M48_044327</name>
</gene>
<proteinExistence type="predicted"/>
<protein>
    <submittedName>
        <fullName evidence="1">Uncharacterized protein</fullName>
    </submittedName>
</protein>
<sequence>MPLILATIQCWHILPLLRMNLLEENVTISCRKCCFHVASLLRETKIDELVDNFSVSKGVCF</sequence>
<dbReference type="Proteomes" id="UP001341281">
    <property type="component" value="Chromosome 10"/>
</dbReference>
<keyword evidence="2" id="KW-1185">Reference proteome</keyword>
<dbReference type="EMBL" id="CP144754">
    <property type="protein sequence ID" value="WVZ98957.1"/>
    <property type="molecule type" value="Genomic_DNA"/>
</dbReference>
<organism evidence="1 2">
    <name type="scientific">Paspalum notatum var. saurae</name>
    <dbReference type="NCBI Taxonomy" id="547442"/>
    <lineage>
        <taxon>Eukaryota</taxon>
        <taxon>Viridiplantae</taxon>
        <taxon>Streptophyta</taxon>
        <taxon>Embryophyta</taxon>
        <taxon>Tracheophyta</taxon>
        <taxon>Spermatophyta</taxon>
        <taxon>Magnoliopsida</taxon>
        <taxon>Liliopsida</taxon>
        <taxon>Poales</taxon>
        <taxon>Poaceae</taxon>
        <taxon>PACMAD clade</taxon>
        <taxon>Panicoideae</taxon>
        <taxon>Andropogonodae</taxon>
        <taxon>Paspaleae</taxon>
        <taxon>Paspalinae</taxon>
        <taxon>Paspalum</taxon>
    </lineage>
</organism>
<reference evidence="1 2" key="1">
    <citation type="submission" date="2024-02" db="EMBL/GenBank/DDBJ databases">
        <title>High-quality chromosome-scale genome assembly of Pensacola bahiagrass (Paspalum notatum Flugge var. saurae).</title>
        <authorList>
            <person name="Vega J.M."/>
            <person name="Podio M."/>
            <person name="Orjuela J."/>
            <person name="Siena L.A."/>
            <person name="Pessino S.C."/>
            <person name="Combes M.C."/>
            <person name="Mariac C."/>
            <person name="Albertini E."/>
            <person name="Pupilli F."/>
            <person name="Ortiz J.P.A."/>
            <person name="Leblanc O."/>
        </authorList>
    </citation>
    <scope>NUCLEOTIDE SEQUENCE [LARGE SCALE GENOMIC DNA]</scope>
    <source>
        <strain evidence="1">R1</strain>
        <tissue evidence="1">Leaf</tissue>
    </source>
</reference>